<accession>A0A8B9A9H6</accession>
<keyword evidence="1" id="KW-1185">Reference proteome</keyword>
<dbReference type="AlphaFoldDB" id="A0A8B9A9H6"/>
<gene>
    <name evidence="2" type="primary">LOC120110234</name>
</gene>
<reference evidence="2" key="2">
    <citation type="submission" date="2025-08" db="UniProtKB">
        <authorList>
            <consortium name="RefSeq"/>
        </authorList>
    </citation>
    <scope>IDENTIFICATION</scope>
    <source>
        <tissue evidence="2">Young leaves</tissue>
    </source>
</reference>
<dbReference type="OrthoDB" id="552191at2759"/>
<proteinExistence type="predicted"/>
<organism evidence="1 2">
    <name type="scientific">Phoenix dactylifera</name>
    <name type="common">Date palm</name>
    <dbReference type="NCBI Taxonomy" id="42345"/>
    <lineage>
        <taxon>Eukaryota</taxon>
        <taxon>Viridiplantae</taxon>
        <taxon>Streptophyta</taxon>
        <taxon>Embryophyta</taxon>
        <taxon>Tracheophyta</taxon>
        <taxon>Spermatophyta</taxon>
        <taxon>Magnoliopsida</taxon>
        <taxon>Liliopsida</taxon>
        <taxon>Arecaceae</taxon>
        <taxon>Coryphoideae</taxon>
        <taxon>Phoeniceae</taxon>
        <taxon>Phoenix</taxon>
    </lineage>
</organism>
<reference evidence="1" key="1">
    <citation type="journal article" date="2019" name="Nat. Commun.">
        <title>Genome-wide association mapping of date palm fruit traits.</title>
        <authorList>
            <person name="Hazzouri K.M."/>
            <person name="Gros-Balthazard M."/>
            <person name="Flowers J.M."/>
            <person name="Copetti D."/>
            <person name="Lemansour A."/>
            <person name="Lebrun M."/>
            <person name="Masmoudi K."/>
            <person name="Ferrand S."/>
            <person name="Dhar M.I."/>
            <person name="Fresquez Z.A."/>
            <person name="Rosas U."/>
            <person name="Zhang J."/>
            <person name="Talag J."/>
            <person name="Lee S."/>
            <person name="Kudrna D."/>
            <person name="Powell R.F."/>
            <person name="Leitch I.J."/>
            <person name="Krueger R.R."/>
            <person name="Wing R.A."/>
            <person name="Amiri K.M.A."/>
            <person name="Purugganan M.D."/>
        </authorList>
    </citation>
    <scope>NUCLEOTIDE SEQUENCE [LARGE SCALE GENOMIC DNA]</scope>
    <source>
        <strain evidence="1">cv. Khalas</strain>
    </source>
</reference>
<protein>
    <submittedName>
        <fullName evidence="2">Uncharacterized protein LOC120110234</fullName>
    </submittedName>
</protein>
<evidence type="ECO:0000313" key="1">
    <source>
        <dbReference type="Proteomes" id="UP000228380"/>
    </source>
</evidence>
<dbReference type="PANTHER" id="PTHR14000:SF17">
    <property type="entry name" value="MYB-LIKE DOMAIN-CONTAINING PROTEIN"/>
    <property type="match status" value="1"/>
</dbReference>
<dbReference type="GeneID" id="120110234"/>
<dbReference type="RefSeq" id="XP_038980553.1">
    <property type="nucleotide sequence ID" value="XM_039124625.1"/>
</dbReference>
<sequence>MVPQKSARECFNRIHADLATPTQPQPCSRANRSNFSPVGIFTLSDSKSTELMKAKVKRVRSSRQKILVAQKTARHLIRKHCLIDRSQEADHFSNLETLPYLLPLELPEINSPETPDCTMNPSIFLEKCSERSSLAHKRMLSRFKTRQADPSAEVLKQIKNLALHKKYIDHLHCRDARRRTCAKTANSDADWCNKTKTELEIGALKAARTALISEARDHISHFQQMQSNLLSFDTDDDNADTDDYVDDCDE</sequence>
<dbReference type="PANTHER" id="PTHR14000">
    <property type="entry name" value="FINGER CCCH DOMAIN PROTEIN, PUTATIVE (DUF3755)-RELATED"/>
    <property type="match status" value="1"/>
</dbReference>
<dbReference type="KEGG" id="pda:120110234"/>
<name>A0A8B9A9H6_PHODC</name>
<evidence type="ECO:0000313" key="2">
    <source>
        <dbReference type="RefSeq" id="XP_038980553.1"/>
    </source>
</evidence>
<dbReference type="Proteomes" id="UP000228380">
    <property type="component" value="Chromosome 3"/>
</dbReference>